<dbReference type="Proteomes" id="UP000230069">
    <property type="component" value="Unassembled WGS sequence"/>
</dbReference>
<keyword evidence="4" id="KW-0539">Nucleus</keyword>
<dbReference type="SUPFAM" id="SSF63748">
    <property type="entry name" value="Tudor/PWWP/MBT"/>
    <property type="match status" value="1"/>
</dbReference>
<comment type="subcellular location">
    <subcellularLocation>
        <location evidence="1">Nucleus</location>
    </subcellularLocation>
</comment>
<dbReference type="Gene3D" id="2.30.30.140">
    <property type="match status" value="1"/>
</dbReference>
<evidence type="ECO:0000256" key="3">
    <source>
        <dbReference type="ARBA" id="ARBA00023204"/>
    </source>
</evidence>
<dbReference type="InterPro" id="IPR047365">
    <property type="entry name" value="Tudor_AtPTM-like"/>
</dbReference>
<keyword evidence="2" id="KW-0227">DNA damage</keyword>
<name>A0A2G5E8H3_AQUCA</name>
<proteinExistence type="predicted"/>
<dbReference type="InterPro" id="IPR002999">
    <property type="entry name" value="Tudor"/>
</dbReference>
<dbReference type="OrthoDB" id="1746409at2759"/>
<protein>
    <recommendedName>
        <fullName evidence="5">Tudor domain-containing protein</fullName>
    </recommendedName>
</protein>
<accession>A0A2G5E8H3</accession>
<dbReference type="GO" id="GO:0005634">
    <property type="term" value="C:nucleus"/>
    <property type="evidence" value="ECO:0007669"/>
    <property type="project" value="UniProtKB-SubCell"/>
</dbReference>
<dbReference type="STRING" id="218851.A0A2G5E8H3"/>
<dbReference type="CDD" id="cd20404">
    <property type="entry name" value="Tudor_Agenet_AtEML-like"/>
    <property type="match status" value="1"/>
</dbReference>
<keyword evidence="7" id="KW-1185">Reference proteome</keyword>
<evidence type="ECO:0000256" key="2">
    <source>
        <dbReference type="ARBA" id="ARBA00022763"/>
    </source>
</evidence>
<dbReference type="SMART" id="SM00333">
    <property type="entry name" value="TUDOR"/>
    <property type="match status" value="1"/>
</dbReference>
<gene>
    <name evidence="6" type="ORF">AQUCO_01000031v1</name>
</gene>
<feature type="domain" description="Tudor" evidence="5">
    <location>
        <begin position="82"/>
        <end position="142"/>
    </location>
</feature>
<dbReference type="PANTHER" id="PTHR12663">
    <property type="entry name" value="ANDROGEN INDUCED INHIBITOR OF PROLIFERATION AS3 / PDS5-RELATED"/>
    <property type="match status" value="1"/>
</dbReference>
<dbReference type="PANTHER" id="PTHR12663:SF0">
    <property type="entry name" value="PRECOCIOUS DISSOCIATION OF SISTERS 5, ISOFORM A"/>
    <property type="match status" value="1"/>
</dbReference>
<dbReference type="Pfam" id="PF21743">
    <property type="entry name" value="PTM_DIR17_Tudor"/>
    <property type="match status" value="1"/>
</dbReference>
<sequence length="194" mass="21828">MRSCGNTELGRLGIDSSFSNVLTSSRKRERRVLSTNVLITKTRKRKSSNDCQDIGLINGSSPASASDLTKKWIELSYEDFKPNIFVGMKCKVYWPLDDDWYSGCVASFDSESGKHHVKYDDGEEESLVFTKEKIKFHISREEMQRQNLKQSVPKKDDAGLNNDELLVLAAIFDDCGDIGSGDIIWAKLSGLFCI</sequence>
<dbReference type="GO" id="GO:0006281">
    <property type="term" value="P:DNA repair"/>
    <property type="evidence" value="ECO:0007669"/>
    <property type="project" value="UniProtKB-KW"/>
</dbReference>
<evidence type="ECO:0000313" key="6">
    <source>
        <dbReference type="EMBL" id="PIA51857.1"/>
    </source>
</evidence>
<evidence type="ECO:0000256" key="4">
    <source>
        <dbReference type="ARBA" id="ARBA00023242"/>
    </source>
</evidence>
<reference evidence="6 7" key="1">
    <citation type="submission" date="2017-09" db="EMBL/GenBank/DDBJ databases">
        <title>WGS assembly of Aquilegia coerulea Goldsmith.</title>
        <authorList>
            <person name="Hodges S."/>
            <person name="Kramer E."/>
            <person name="Nordborg M."/>
            <person name="Tomkins J."/>
            <person name="Borevitz J."/>
            <person name="Derieg N."/>
            <person name="Yan J."/>
            <person name="Mihaltcheva S."/>
            <person name="Hayes R.D."/>
            <person name="Rokhsar D."/>
        </authorList>
    </citation>
    <scope>NUCLEOTIDE SEQUENCE [LARGE SCALE GENOMIC DNA]</scope>
    <source>
        <strain evidence="7">cv. Goldsmith</strain>
    </source>
</reference>
<organism evidence="6 7">
    <name type="scientific">Aquilegia coerulea</name>
    <name type="common">Rocky mountain columbine</name>
    <dbReference type="NCBI Taxonomy" id="218851"/>
    <lineage>
        <taxon>Eukaryota</taxon>
        <taxon>Viridiplantae</taxon>
        <taxon>Streptophyta</taxon>
        <taxon>Embryophyta</taxon>
        <taxon>Tracheophyta</taxon>
        <taxon>Spermatophyta</taxon>
        <taxon>Magnoliopsida</taxon>
        <taxon>Ranunculales</taxon>
        <taxon>Ranunculaceae</taxon>
        <taxon>Thalictroideae</taxon>
        <taxon>Aquilegia</taxon>
    </lineage>
</organism>
<dbReference type="AlphaFoldDB" id="A0A2G5E8H3"/>
<keyword evidence="3" id="KW-0234">DNA repair</keyword>
<dbReference type="GO" id="GO:0007064">
    <property type="term" value="P:mitotic sister chromatid cohesion"/>
    <property type="evidence" value="ECO:0007669"/>
    <property type="project" value="InterPro"/>
</dbReference>
<dbReference type="InterPro" id="IPR039776">
    <property type="entry name" value="Pds5"/>
</dbReference>
<evidence type="ECO:0000313" key="7">
    <source>
        <dbReference type="Proteomes" id="UP000230069"/>
    </source>
</evidence>
<evidence type="ECO:0000259" key="5">
    <source>
        <dbReference type="SMART" id="SM00333"/>
    </source>
</evidence>
<dbReference type="EMBL" id="KZ305027">
    <property type="protein sequence ID" value="PIA51857.1"/>
    <property type="molecule type" value="Genomic_DNA"/>
</dbReference>
<dbReference type="InParanoid" id="A0A2G5E8H3"/>
<evidence type="ECO:0000256" key="1">
    <source>
        <dbReference type="ARBA" id="ARBA00004123"/>
    </source>
</evidence>
<dbReference type="GO" id="GO:0000785">
    <property type="term" value="C:chromatin"/>
    <property type="evidence" value="ECO:0007669"/>
    <property type="project" value="TreeGrafter"/>
</dbReference>